<evidence type="ECO:0000256" key="3">
    <source>
        <dbReference type="ARBA" id="ARBA00022840"/>
    </source>
</evidence>
<feature type="domain" description="ABC transporter" evidence="5">
    <location>
        <begin position="36"/>
        <end position="369"/>
    </location>
</feature>
<evidence type="ECO:0000256" key="2">
    <source>
        <dbReference type="ARBA" id="ARBA00022741"/>
    </source>
</evidence>
<dbReference type="InterPro" id="IPR003593">
    <property type="entry name" value="AAA+_ATPase"/>
</dbReference>
<evidence type="ECO:0000256" key="4">
    <source>
        <dbReference type="SAM" id="MobiDB-lite"/>
    </source>
</evidence>
<dbReference type="InterPro" id="IPR027417">
    <property type="entry name" value="P-loop_NTPase"/>
</dbReference>
<name>A0A6A6UEW7_9PEZI</name>
<dbReference type="CDD" id="cd03221">
    <property type="entry name" value="ABCF_EF-3"/>
    <property type="match status" value="1"/>
</dbReference>
<dbReference type="InterPro" id="IPR050611">
    <property type="entry name" value="ABCF"/>
</dbReference>
<dbReference type="InterPro" id="IPR017871">
    <property type="entry name" value="ABC_transporter-like_CS"/>
</dbReference>
<dbReference type="SUPFAM" id="SSF52540">
    <property type="entry name" value="P-loop containing nucleoside triphosphate hydrolases"/>
    <property type="match status" value="2"/>
</dbReference>
<dbReference type="Proteomes" id="UP000799302">
    <property type="component" value="Unassembled WGS sequence"/>
</dbReference>
<dbReference type="Pfam" id="PF00005">
    <property type="entry name" value="ABC_tran"/>
    <property type="match status" value="2"/>
</dbReference>
<dbReference type="PANTHER" id="PTHR19211:SF135">
    <property type="entry name" value="ATPASE, PUTATIVE (AFU_ORTHOLOGUE AFUA_1G16440)-RELATED"/>
    <property type="match status" value="1"/>
</dbReference>
<feature type="domain" description="ABC transporter" evidence="5">
    <location>
        <begin position="471"/>
        <end position="728"/>
    </location>
</feature>
<keyword evidence="2" id="KW-0547">Nucleotide-binding</keyword>
<dbReference type="InterPro" id="IPR003439">
    <property type="entry name" value="ABC_transporter-like_ATP-bd"/>
</dbReference>
<protein>
    <submittedName>
        <fullName evidence="6">ABC transporter ATP-binding protein uup-1</fullName>
    </submittedName>
</protein>
<dbReference type="OrthoDB" id="2110130at2759"/>
<evidence type="ECO:0000259" key="5">
    <source>
        <dbReference type="PROSITE" id="PS50893"/>
    </source>
</evidence>
<dbReference type="GO" id="GO:0005524">
    <property type="term" value="F:ATP binding"/>
    <property type="evidence" value="ECO:0007669"/>
    <property type="project" value="UniProtKB-KW"/>
</dbReference>
<sequence>MPLSKRSAKQDEGLQITAQQSRYAVDAIDAPATKEILIKDLTISVGQRELISRATLHLVEGFKYVLIGRNGEGKTTMLRALAQQLVPGVPLNLRILLLGQTRELSAEEAIGGLQIEEITVLQHVVRSDAVRELYLKEEKVLSDAIDSQETDSTSIPRAYRTISHQRLQRKWDEGNSYAERRSGARGKNARKALLIVEEELKMSQERLAEDLSKLDATVLSQETQAVSEMLADTHTALEMMDAAAAESRARTVLLGLGFPPEKIDDSMMKLSGGWRTRCDLACALCQTADVLLLDEPSSFLDLPSIIWLENYINGDELKDTTVVTVTHDRDFADAVGQELIILRHQKLEVYKGTLSGYEHTKMKKIKWLTNMKEAQEKQKKHMESSIQGNIRAAKKTGDDKKLKQAVSKQKRLDERMGMQVNEKGHRFKLNRDHGGYHLSNRSEINIPEFDPIPKIRFPMIPADLRFPGALVNLEKVSFRYNKKSPMILNDISLTIHYGERLGLAGLNGSGKSTLVQLLDGTTTPTTGTVTRHPRVKIARFNQHVVEELAAIGQANPALTALQHLMELSQLPEKDVRGCLGSLGLQGSVVSDVPLQRLSGGQKVRVALAKLVYSPPHLLVLDEITTHLDVETIVALVPAIRDFEGAVLVVTHDRFFMRCAVEGVSPGALSSRAAMEAEEDEDSSEDDEEDVLDRHKGTVWRMFKGGLRKLDGGMEKYEEIAFKAAAKLVSKGLGKA</sequence>
<evidence type="ECO:0000256" key="1">
    <source>
        <dbReference type="ARBA" id="ARBA00022737"/>
    </source>
</evidence>
<dbReference type="PROSITE" id="PS50893">
    <property type="entry name" value="ABC_TRANSPORTER_2"/>
    <property type="match status" value="2"/>
</dbReference>
<organism evidence="6 7">
    <name type="scientific">Microthyrium microscopicum</name>
    <dbReference type="NCBI Taxonomy" id="703497"/>
    <lineage>
        <taxon>Eukaryota</taxon>
        <taxon>Fungi</taxon>
        <taxon>Dikarya</taxon>
        <taxon>Ascomycota</taxon>
        <taxon>Pezizomycotina</taxon>
        <taxon>Dothideomycetes</taxon>
        <taxon>Dothideomycetes incertae sedis</taxon>
        <taxon>Microthyriales</taxon>
        <taxon>Microthyriaceae</taxon>
        <taxon>Microthyrium</taxon>
    </lineage>
</organism>
<dbReference type="InterPro" id="IPR032781">
    <property type="entry name" value="ABC_tran_Xtn"/>
</dbReference>
<dbReference type="Pfam" id="PF12848">
    <property type="entry name" value="ABC_tran_Xtn"/>
    <property type="match status" value="1"/>
</dbReference>
<dbReference type="AlphaFoldDB" id="A0A6A6UEW7"/>
<keyword evidence="1" id="KW-0677">Repeat</keyword>
<keyword evidence="3 6" id="KW-0067">ATP-binding</keyword>
<dbReference type="PROSITE" id="PS00211">
    <property type="entry name" value="ABC_TRANSPORTER_1"/>
    <property type="match status" value="1"/>
</dbReference>
<dbReference type="Gene3D" id="3.40.50.300">
    <property type="entry name" value="P-loop containing nucleotide triphosphate hydrolases"/>
    <property type="match status" value="2"/>
</dbReference>
<reference evidence="6" key="1">
    <citation type="journal article" date="2020" name="Stud. Mycol.">
        <title>101 Dothideomycetes genomes: a test case for predicting lifestyles and emergence of pathogens.</title>
        <authorList>
            <person name="Haridas S."/>
            <person name="Albert R."/>
            <person name="Binder M."/>
            <person name="Bloem J."/>
            <person name="Labutti K."/>
            <person name="Salamov A."/>
            <person name="Andreopoulos B."/>
            <person name="Baker S."/>
            <person name="Barry K."/>
            <person name="Bills G."/>
            <person name="Bluhm B."/>
            <person name="Cannon C."/>
            <person name="Castanera R."/>
            <person name="Culley D."/>
            <person name="Daum C."/>
            <person name="Ezra D."/>
            <person name="Gonzalez J."/>
            <person name="Henrissat B."/>
            <person name="Kuo A."/>
            <person name="Liang C."/>
            <person name="Lipzen A."/>
            <person name="Lutzoni F."/>
            <person name="Magnuson J."/>
            <person name="Mondo S."/>
            <person name="Nolan M."/>
            <person name="Ohm R."/>
            <person name="Pangilinan J."/>
            <person name="Park H.-J."/>
            <person name="Ramirez L."/>
            <person name="Alfaro M."/>
            <person name="Sun H."/>
            <person name="Tritt A."/>
            <person name="Yoshinaga Y."/>
            <person name="Zwiers L.-H."/>
            <person name="Turgeon B."/>
            <person name="Goodwin S."/>
            <person name="Spatafora J."/>
            <person name="Crous P."/>
            <person name="Grigoriev I."/>
        </authorList>
    </citation>
    <scope>NUCLEOTIDE SEQUENCE</scope>
    <source>
        <strain evidence="6">CBS 115976</strain>
    </source>
</reference>
<feature type="compositionally biased region" description="Acidic residues" evidence="4">
    <location>
        <begin position="675"/>
        <end position="690"/>
    </location>
</feature>
<keyword evidence="7" id="KW-1185">Reference proteome</keyword>
<proteinExistence type="predicted"/>
<gene>
    <name evidence="6" type="ORF">BT63DRAFT_478509</name>
</gene>
<accession>A0A6A6UEW7</accession>
<feature type="region of interest" description="Disordered" evidence="4">
    <location>
        <begin position="669"/>
        <end position="692"/>
    </location>
</feature>
<evidence type="ECO:0000313" key="7">
    <source>
        <dbReference type="Proteomes" id="UP000799302"/>
    </source>
</evidence>
<dbReference type="GO" id="GO:0016887">
    <property type="term" value="F:ATP hydrolysis activity"/>
    <property type="evidence" value="ECO:0007669"/>
    <property type="project" value="InterPro"/>
</dbReference>
<dbReference type="SMART" id="SM00382">
    <property type="entry name" value="AAA"/>
    <property type="match status" value="2"/>
</dbReference>
<evidence type="ECO:0000313" key="6">
    <source>
        <dbReference type="EMBL" id="KAF2670340.1"/>
    </source>
</evidence>
<dbReference type="EMBL" id="MU004234">
    <property type="protein sequence ID" value="KAF2670340.1"/>
    <property type="molecule type" value="Genomic_DNA"/>
</dbReference>
<dbReference type="PANTHER" id="PTHR19211">
    <property type="entry name" value="ATP-BINDING TRANSPORT PROTEIN-RELATED"/>
    <property type="match status" value="1"/>
</dbReference>